<dbReference type="NCBIfam" id="TIGR01439">
    <property type="entry name" value="lp_hng_hel_AbrB"/>
    <property type="match status" value="1"/>
</dbReference>
<proteinExistence type="predicted"/>
<sequence length="87" mass="9780">VKVLCGDSNTYMLNSHISHYEEKYMSPRKIPQLPRKTVYIDEKGRVVIPKYLRKAIGVHEDGGYVDVEAYPNLADCKALIIKKASGG</sequence>
<dbReference type="AlphaFoldDB" id="A0A0F8V9F6"/>
<evidence type="ECO:0008006" key="2">
    <source>
        <dbReference type="Google" id="ProtNLM"/>
    </source>
</evidence>
<organism evidence="1">
    <name type="scientific">marine sediment metagenome</name>
    <dbReference type="NCBI Taxonomy" id="412755"/>
    <lineage>
        <taxon>unclassified sequences</taxon>
        <taxon>metagenomes</taxon>
        <taxon>ecological metagenomes</taxon>
    </lineage>
</organism>
<accession>A0A0F8V9F6</accession>
<protein>
    <recommendedName>
        <fullName evidence="2">SpoVT-AbrB domain-containing protein</fullName>
    </recommendedName>
</protein>
<dbReference type="InterPro" id="IPR037914">
    <property type="entry name" value="SpoVT-AbrB_sf"/>
</dbReference>
<evidence type="ECO:0000313" key="1">
    <source>
        <dbReference type="EMBL" id="KKK41223.1"/>
    </source>
</evidence>
<reference evidence="1" key="1">
    <citation type="journal article" date="2015" name="Nature">
        <title>Complex archaea that bridge the gap between prokaryotes and eukaryotes.</title>
        <authorList>
            <person name="Spang A."/>
            <person name="Saw J.H."/>
            <person name="Jorgensen S.L."/>
            <person name="Zaremba-Niedzwiedzka K."/>
            <person name="Martijn J."/>
            <person name="Lind A.E."/>
            <person name="van Eijk R."/>
            <person name="Schleper C."/>
            <person name="Guy L."/>
            <person name="Ettema T.J."/>
        </authorList>
    </citation>
    <scope>NUCLEOTIDE SEQUENCE</scope>
</reference>
<feature type="non-terminal residue" evidence="1">
    <location>
        <position position="1"/>
    </location>
</feature>
<name>A0A0F8V9F6_9ZZZZ</name>
<comment type="caution">
    <text evidence="1">The sequence shown here is derived from an EMBL/GenBank/DDBJ whole genome shotgun (WGS) entry which is preliminary data.</text>
</comment>
<dbReference type="GO" id="GO:0003677">
    <property type="term" value="F:DNA binding"/>
    <property type="evidence" value="ECO:0007669"/>
    <property type="project" value="InterPro"/>
</dbReference>
<dbReference type="Gene3D" id="2.10.260.10">
    <property type="match status" value="1"/>
</dbReference>
<dbReference type="InterPro" id="IPR007159">
    <property type="entry name" value="SpoVT-AbrB_dom"/>
</dbReference>
<dbReference type="SUPFAM" id="SSF89447">
    <property type="entry name" value="AbrB/MazE/MraZ-like"/>
    <property type="match status" value="1"/>
</dbReference>
<gene>
    <name evidence="1" type="ORF">LCGC14_2780890</name>
</gene>
<dbReference type="EMBL" id="LAZR01070416">
    <property type="protein sequence ID" value="KKK41223.1"/>
    <property type="molecule type" value="Genomic_DNA"/>
</dbReference>